<sequence length="58" mass="6710">MNLYNYILLLSLSLFFDTIGAHLYSKITILTTIILMINSLKADENQYNIINTNEDIEL</sequence>
<name>A0A6C0BXI2_9ZZZZ</name>
<evidence type="ECO:0000313" key="1">
    <source>
        <dbReference type="EMBL" id="QHS96792.1"/>
    </source>
</evidence>
<accession>A0A6C0BXI2</accession>
<dbReference type="AlphaFoldDB" id="A0A6C0BXI2"/>
<reference evidence="1" key="1">
    <citation type="journal article" date="2020" name="Nature">
        <title>Giant virus diversity and host interactions through global metagenomics.</title>
        <authorList>
            <person name="Schulz F."/>
            <person name="Roux S."/>
            <person name="Paez-Espino D."/>
            <person name="Jungbluth S."/>
            <person name="Walsh D.A."/>
            <person name="Denef V.J."/>
            <person name="McMahon K.D."/>
            <person name="Konstantinidis K.T."/>
            <person name="Eloe-Fadrosh E.A."/>
            <person name="Kyrpides N.C."/>
            <person name="Woyke T."/>
        </authorList>
    </citation>
    <scope>NUCLEOTIDE SEQUENCE</scope>
    <source>
        <strain evidence="1">GVMAG-M-3300020166-5</strain>
    </source>
</reference>
<protein>
    <submittedName>
        <fullName evidence="1">Uncharacterized protein</fullName>
    </submittedName>
</protein>
<dbReference type="EMBL" id="MN739279">
    <property type="protein sequence ID" value="QHS96792.1"/>
    <property type="molecule type" value="Genomic_DNA"/>
</dbReference>
<proteinExistence type="predicted"/>
<organism evidence="1">
    <name type="scientific">viral metagenome</name>
    <dbReference type="NCBI Taxonomy" id="1070528"/>
    <lineage>
        <taxon>unclassified sequences</taxon>
        <taxon>metagenomes</taxon>
        <taxon>organismal metagenomes</taxon>
    </lineage>
</organism>